<comment type="caution">
    <text evidence="1">The sequence shown here is derived from an EMBL/GenBank/DDBJ whole genome shotgun (WGS) entry which is preliminary data.</text>
</comment>
<organism evidence="1 2">
    <name type="scientific">Acinetobacter genomosp. 15BJ</name>
    <dbReference type="NCBI Taxonomy" id="106651"/>
    <lineage>
        <taxon>Bacteria</taxon>
        <taxon>Pseudomonadati</taxon>
        <taxon>Pseudomonadota</taxon>
        <taxon>Gammaproteobacteria</taxon>
        <taxon>Moraxellales</taxon>
        <taxon>Moraxellaceae</taxon>
        <taxon>Acinetobacter</taxon>
    </lineage>
</organism>
<sequence length="53" mass="6254">MRQKNNDWLLIIAFIIFAIVVVAVNTWNTVQVCKGQEVYWVNGTQFTCKFFKQ</sequence>
<name>R9B2W9_9GAMM</name>
<dbReference type="Proteomes" id="UP000016203">
    <property type="component" value="Unassembled WGS sequence"/>
</dbReference>
<dbReference type="AlphaFoldDB" id="R9B2W9"/>
<evidence type="ECO:0000313" key="1">
    <source>
        <dbReference type="EMBL" id="EOR08645.1"/>
    </source>
</evidence>
<accession>R9B2W9</accession>
<evidence type="ECO:0000313" key="2">
    <source>
        <dbReference type="Proteomes" id="UP000016203"/>
    </source>
</evidence>
<reference evidence="1 2" key="1">
    <citation type="submission" date="2013-03" db="EMBL/GenBank/DDBJ databases">
        <title>The Genome Sequence of Acinetobacter sp. CIP 110321.</title>
        <authorList>
            <consortium name="The Broad Institute Genome Sequencing Platform"/>
            <consortium name="The Broad Institute Genome Sequencing Center for Infectious Disease"/>
            <person name="Cerqueira G."/>
            <person name="Feldgarden M."/>
            <person name="Courvalin P."/>
            <person name="Perichon B."/>
            <person name="Grillot-Courvalin C."/>
            <person name="Clermont D."/>
            <person name="Rocha E."/>
            <person name="Yoon E.-J."/>
            <person name="Nemec A."/>
            <person name="Walker B."/>
            <person name="Young S.K."/>
            <person name="Zeng Q."/>
            <person name="Gargeya S."/>
            <person name="Fitzgerald M."/>
            <person name="Haas B."/>
            <person name="Abouelleil A."/>
            <person name="Alvarado L."/>
            <person name="Arachchi H.M."/>
            <person name="Berlin A.M."/>
            <person name="Chapman S.B."/>
            <person name="Dewar J."/>
            <person name="Goldberg J."/>
            <person name="Griggs A."/>
            <person name="Gujja S."/>
            <person name="Hansen M."/>
            <person name="Howarth C."/>
            <person name="Imamovic A."/>
            <person name="Larimer J."/>
            <person name="McCowan C."/>
            <person name="Murphy C."/>
            <person name="Neiman D."/>
            <person name="Pearson M."/>
            <person name="Priest M."/>
            <person name="Roberts A."/>
            <person name="Saif S."/>
            <person name="Shea T."/>
            <person name="Sisk P."/>
            <person name="Sykes S."/>
            <person name="Wortman J."/>
            <person name="Nusbaum C."/>
            <person name="Birren B."/>
        </authorList>
    </citation>
    <scope>NUCLEOTIDE SEQUENCE [LARGE SCALE GENOMIC DNA]</scope>
    <source>
        <strain evidence="1 2">CIP 110321</strain>
    </source>
</reference>
<dbReference type="HOGENOM" id="CLU_3075743_0_0_6"/>
<dbReference type="EMBL" id="AQFL01000009">
    <property type="protein sequence ID" value="EOR08645.1"/>
    <property type="molecule type" value="Genomic_DNA"/>
</dbReference>
<gene>
    <name evidence="1" type="ORF">F896_01171</name>
</gene>
<protein>
    <submittedName>
        <fullName evidence="1">Uncharacterized protein</fullName>
    </submittedName>
</protein>
<proteinExistence type="predicted"/>